<name>A0A7R9JWE2_TIMGE</name>
<dbReference type="AlphaFoldDB" id="A0A7R9JWE2"/>
<feature type="region of interest" description="Disordered" evidence="1">
    <location>
        <begin position="75"/>
        <end position="110"/>
    </location>
</feature>
<accession>A0A7R9JWE2</accession>
<evidence type="ECO:0000256" key="1">
    <source>
        <dbReference type="SAM" id="MobiDB-lite"/>
    </source>
</evidence>
<reference evidence="2" key="1">
    <citation type="submission" date="2020-11" db="EMBL/GenBank/DDBJ databases">
        <authorList>
            <person name="Tran Van P."/>
        </authorList>
    </citation>
    <scope>NUCLEOTIDE SEQUENCE</scope>
</reference>
<proteinExistence type="predicted"/>
<feature type="compositionally biased region" description="Acidic residues" evidence="1">
    <location>
        <begin position="91"/>
        <end position="110"/>
    </location>
</feature>
<dbReference type="EMBL" id="OE840625">
    <property type="protein sequence ID" value="CAD7591697.1"/>
    <property type="molecule type" value="Genomic_DNA"/>
</dbReference>
<sequence length="110" mass="12836">MEEGPSCSRKRGETCTHQRQEDIINVAAVTRQDDIGRHRFIQRGGKNGKILETHWNKNVDQCERLIKEDWDREMKMDASETHPPIIINLAEDTDEDNDEYDEEEVLTTPL</sequence>
<evidence type="ECO:0000313" key="2">
    <source>
        <dbReference type="EMBL" id="CAD7591697.1"/>
    </source>
</evidence>
<gene>
    <name evidence="2" type="ORF">TGEB3V08_LOCUS4655</name>
</gene>
<organism evidence="2">
    <name type="scientific">Timema genevievae</name>
    <name type="common">Walking stick</name>
    <dbReference type="NCBI Taxonomy" id="629358"/>
    <lineage>
        <taxon>Eukaryota</taxon>
        <taxon>Metazoa</taxon>
        <taxon>Ecdysozoa</taxon>
        <taxon>Arthropoda</taxon>
        <taxon>Hexapoda</taxon>
        <taxon>Insecta</taxon>
        <taxon>Pterygota</taxon>
        <taxon>Neoptera</taxon>
        <taxon>Polyneoptera</taxon>
        <taxon>Phasmatodea</taxon>
        <taxon>Timematodea</taxon>
        <taxon>Timematoidea</taxon>
        <taxon>Timematidae</taxon>
        <taxon>Timema</taxon>
    </lineage>
</organism>
<protein>
    <submittedName>
        <fullName evidence="2">Uncharacterized protein</fullName>
    </submittedName>
</protein>